<reference evidence="1 2" key="1">
    <citation type="submission" date="2019-08" db="EMBL/GenBank/DDBJ databases">
        <title>Deep-cultivation of Planctomycetes and their phenomic and genomic characterization uncovers novel biology.</title>
        <authorList>
            <person name="Wiegand S."/>
            <person name="Jogler M."/>
            <person name="Boedeker C."/>
            <person name="Pinto D."/>
            <person name="Vollmers J."/>
            <person name="Rivas-Marin E."/>
            <person name="Kohn T."/>
            <person name="Peeters S.H."/>
            <person name="Heuer A."/>
            <person name="Rast P."/>
            <person name="Oberbeckmann S."/>
            <person name="Bunk B."/>
            <person name="Jeske O."/>
            <person name="Meyerdierks A."/>
            <person name="Storesund J.E."/>
            <person name="Kallscheuer N."/>
            <person name="Luecker S."/>
            <person name="Lage O.M."/>
            <person name="Pohl T."/>
            <person name="Merkel B.J."/>
            <person name="Hornburger P."/>
            <person name="Mueller R.-W."/>
            <person name="Bruemmer F."/>
            <person name="Labrenz M."/>
            <person name="Spormann A.M."/>
            <person name="Op den Camp H."/>
            <person name="Overmann J."/>
            <person name="Amann R."/>
            <person name="Jetten M.S.M."/>
            <person name="Mascher T."/>
            <person name="Medema M.H."/>
            <person name="Devos D.P."/>
            <person name="Kaster A.-K."/>
            <person name="Ovreas L."/>
            <person name="Rohde M."/>
            <person name="Galperin M.Y."/>
            <person name="Jogler C."/>
        </authorList>
    </citation>
    <scope>NUCLEOTIDE SEQUENCE [LARGE SCALE GENOMIC DNA]</scope>
    <source>
        <strain evidence="1 2">DSM 8797</strain>
    </source>
</reference>
<dbReference type="EMBL" id="CP042910">
    <property type="protein sequence ID" value="QEG16125.1"/>
    <property type="molecule type" value="Genomic_DNA"/>
</dbReference>
<dbReference type="Proteomes" id="UP000322887">
    <property type="component" value="Chromosome"/>
</dbReference>
<gene>
    <name evidence="1" type="ORF">GmarT_19860</name>
</gene>
<keyword evidence="2" id="KW-1185">Reference proteome</keyword>
<evidence type="ECO:0000313" key="2">
    <source>
        <dbReference type="Proteomes" id="UP000322887"/>
    </source>
</evidence>
<protein>
    <submittedName>
        <fullName evidence="1">Uncharacterized protein</fullName>
    </submittedName>
</protein>
<organism evidence="1 2">
    <name type="scientific">Gimesia maris</name>
    <dbReference type="NCBI Taxonomy" id="122"/>
    <lineage>
        <taxon>Bacteria</taxon>
        <taxon>Pseudomonadati</taxon>
        <taxon>Planctomycetota</taxon>
        <taxon>Planctomycetia</taxon>
        <taxon>Planctomycetales</taxon>
        <taxon>Planctomycetaceae</taxon>
        <taxon>Gimesia</taxon>
    </lineage>
</organism>
<evidence type="ECO:0000313" key="1">
    <source>
        <dbReference type="EMBL" id="QEG16125.1"/>
    </source>
</evidence>
<name>A0ABX5YKI4_9PLAN</name>
<proteinExistence type="predicted"/>
<accession>A0ABX5YKI4</accession>
<sequence>MEADAIQMNQSAPKLERSLSGLDIVIAKVRKMRTLKGTAIYRAVRAVIGEHRGEILPLPDSKVIDCP</sequence>